<evidence type="ECO:0000259" key="2">
    <source>
        <dbReference type="Pfam" id="PF01979"/>
    </source>
</evidence>
<dbReference type="Pfam" id="PF01979">
    <property type="entry name" value="Amidohydro_1"/>
    <property type="match status" value="1"/>
</dbReference>
<dbReference type="Proteomes" id="UP000264541">
    <property type="component" value="Unassembled WGS sequence"/>
</dbReference>
<evidence type="ECO:0000313" key="3">
    <source>
        <dbReference type="EMBL" id="RFU64534.1"/>
    </source>
</evidence>
<dbReference type="InterPro" id="IPR006680">
    <property type="entry name" value="Amidohydro-rel"/>
</dbReference>
<protein>
    <submittedName>
        <fullName evidence="3">Amidohydrolase</fullName>
    </submittedName>
</protein>
<dbReference type="Gene3D" id="2.30.40.10">
    <property type="entry name" value="Urease, subunit C, domain 1"/>
    <property type="match status" value="1"/>
</dbReference>
<dbReference type="OrthoDB" id="9807210at2"/>
<name>A0A372LE55_9BACI</name>
<dbReference type="RefSeq" id="WP_117328193.1">
    <property type="nucleotide sequence ID" value="NZ_QVTE01000055.1"/>
</dbReference>
<keyword evidence="1 3" id="KW-0378">Hydrolase</keyword>
<dbReference type="InterPro" id="IPR011059">
    <property type="entry name" value="Metal-dep_hydrolase_composite"/>
</dbReference>
<reference evidence="3 4" key="1">
    <citation type="submission" date="2018-08" db="EMBL/GenBank/DDBJ databases">
        <title>Bacillus chawlae sp. nov., Bacillus glennii sp. nov., and Bacillus saganii sp. nov. Isolated from the Vehicle Assembly Building at Kennedy Space Center where the Viking Spacecraft were Assembled.</title>
        <authorList>
            <person name="Seuylemezian A."/>
            <person name="Vaishampayan P."/>
        </authorList>
    </citation>
    <scope>NUCLEOTIDE SEQUENCE [LARGE SCALE GENOMIC DNA]</scope>
    <source>
        <strain evidence="3 4">V47-23a</strain>
    </source>
</reference>
<comment type="caution">
    <text evidence="3">The sequence shown here is derived from an EMBL/GenBank/DDBJ whole genome shotgun (WGS) entry which is preliminary data.</text>
</comment>
<dbReference type="SUPFAM" id="SSF51338">
    <property type="entry name" value="Composite domain of metallo-dependent hydrolases"/>
    <property type="match status" value="1"/>
</dbReference>
<evidence type="ECO:0000256" key="1">
    <source>
        <dbReference type="ARBA" id="ARBA00022801"/>
    </source>
</evidence>
<dbReference type="InterPro" id="IPR032466">
    <property type="entry name" value="Metal_Hydrolase"/>
</dbReference>
<feature type="domain" description="Amidohydrolase-related" evidence="2">
    <location>
        <begin position="60"/>
        <end position="425"/>
    </location>
</feature>
<evidence type="ECO:0000313" key="4">
    <source>
        <dbReference type="Proteomes" id="UP000264541"/>
    </source>
</evidence>
<dbReference type="AlphaFoldDB" id="A0A372LE55"/>
<sequence length="475" mass="51847">MKADIIISHAFVLSMEGPGVGMIEDGAVAIKGNKIAAVGTTREVMAKFSADECINAKNKLVMPGLIDAHIHTGLAIVRGVAQDMMNWMQEGLWPFTKFVSPADSLAGSMVNIIEGIKAGTTTFCDYDANMNDIVTNYARIGARARVAELINEIPDNIGDIPVGELYPFYSSIGERKLHNNIRLLNMWHEAENGRITCMFGPHGPDMMRLELLLEIKALAEKYDTKLHMHVAQGDREIMQMEKRYGKRSIPFLEEIGYLSNRLLAVHLTEATKEETALVAKHGASMINCAGSIGIIDGIVPPLLEFLEANGTAALGSDQAPGNNCNNMFNEMKFVSILNKVKTRNPATFTATKALRLATIESARAIGLEHEIGSLAAGKKADLLIMNLEVPSMAPIITSPIRNIVPNLVYSANGSEIESVMIDGKFIMANRNITTVDEKQAIKEMQKSAESISEKAKVELQHSKSPLLAMMRNGDL</sequence>
<dbReference type="Gene3D" id="3.20.20.140">
    <property type="entry name" value="Metal-dependent hydrolases"/>
    <property type="match status" value="1"/>
</dbReference>
<proteinExistence type="predicted"/>
<keyword evidence="4" id="KW-1185">Reference proteome</keyword>
<dbReference type="PANTHER" id="PTHR43794">
    <property type="entry name" value="AMINOHYDROLASE SSNA-RELATED"/>
    <property type="match status" value="1"/>
</dbReference>
<dbReference type="GO" id="GO:0016810">
    <property type="term" value="F:hydrolase activity, acting on carbon-nitrogen (but not peptide) bonds"/>
    <property type="evidence" value="ECO:0007669"/>
    <property type="project" value="InterPro"/>
</dbReference>
<dbReference type="EMBL" id="QVTE01000055">
    <property type="protein sequence ID" value="RFU64534.1"/>
    <property type="molecule type" value="Genomic_DNA"/>
</dbReference>
<dbReference type="SUPFAM" id="SSF51556">
    <property type="entry name" value="Metallo-dependent hydrolases"/>
    <property type="match status" value="1"/>
</dbReference>
<accession>A0A372LE55</accession>
<dbReference type="PANTHER" id="PTHR43794:SF11">
    <property type="entry name" value="AMIDOHYDROLASE-RELATED DOMAIN-CONTAINING PROTEIN"/>
    <property type="match status" value="1"/>
</dbReference>
<gene>
    <name evidence="3" type="ORF">D0469_18425</name>
</gene>
<organism evidence="3 4">
    <name type="scientific">Peribacillus saganii</name>
    <dbReference type="NCBI Taxonomy" id="2303992"/>
    <lineage>
        <taxon>Bacteria</taxon>
        <taxon>Bacillati</taxon>
        <taxon>Bacillota</taxon>
        <taxon>Bacilli</taxon>
        <taxon>Bacillales</taxon>
        <taxon>Bacillaceae</taxon>
        <taxon>Peribacillus</taxon>
    </lineage>
</organism>
<dbReference type="InterPro" id="IPR050287">
    <property type="entry name" value="MTA/SAH_deaminase"/>
</dbReference>